<dbReference type="Proteomes" id="UP000198767">
    <property type="component" value="Unassembled WGS sequence"/>
</dbReference>
<dbReference type="InterPro" id="IPR000620">
    <property type="entry name" value="EamA_dom"/>
</dbReference>
<dbReference type="SUPFAM" id="SSF103481">
    <property type="entry name" value="Multidrug resistance efflux transporter EmrE"/>
    <property type="match status" value="2"/>
</dbReference>
<feature type="transmembrane region" description="Helical" evidence="6">
    <location>
        <begin position="81"/>
        <end position="97"/>
    </location>
</feature>
<gene>
    <name evidence="8" type="ORF">SAMN04488118_104181</name>
</gene>
<comment type="subcellular location">
    <subcellularLocation>
        <location evidence="1">Membrane</location>
        <topology evidence="1">Multi-pass membrane protein</topology>
    </subcellularLocation>
</comment>
<feature type="transmembrane region" description="Helical" evidence="6">
    <location>
        <begin position="246"/>
        <end position="265"/>
    </location>
</feature>
<dbReference type="GO" id="GO:0016020">
    <property type="term" value="C:membrane"/>
    <property type="evidence" value="ECO:0007669"/>
    <property type="project" value="UniProtKB-SubCell"/>
</dbReference>
<evidence type="ECO:0000256" key="5">
    <source>
        <dbReference type="ARBA" id="ARBA00023136"/>
    </source>
</evidence>
<keyword evidence="3 6" id="KW-0812">Transmembrane</keyword>
<reference evidence="8 9" key="1">
    <citation type="submission" date="2016-10" db="EMBL/GenBank/DDBJ databases">
        <authorList>
            <person name="de Groot N.N."/>
        </authorList>
    </citation>
    <scope>NUCLEOTIDE SEQUENCE [LARGE SCALE GENOMIC DNA]</scope>
    <source>
        <strain evidence="8 9">U95</strain>
    </source>
</reference>
<feature type="transmembrane region" description="Helical" evidence="6">
    <location>
        <begin position="157"/>
        <end position="177"/>
    </location>
</feature>
<evidence type="ECO:0000256" key="6">
    <source>
        <dbReference type="SAM" id="Phobius"/>
    </source>
</evidence>
<dbReference type="PANTHER" id="PTHR22911">
    <property type="entry name" value="ACYL-MALONYL CONDENSING ENZYME-RELATED"/>
    <property type="match status" value="1"/>
</dbReference>
<proteinExistence type="inferred from homology"/>
<dbReference type="EMBL" id="FMWG01000004">
    <property type="protein sequence ID" value="SCZ60966.1"/>
    <property type="molecule type" value="Genomic_DNA"/>
</dbReference>
<organism evidence="8 9">
    <name type="scientific">Epibacterium ulvae</name>
    <dbReference type="NCBI Taxonomy" id="1156985"/>
    <lineage>
        <taxon>Bacteria</taxon>
        <taxon>Pseudomonadati</taxon>
        <taxon>Pseudomonadota</taxon>
        <taxon>Alphaproteobacteria</taxon>
        <taxon>Rhodobacterales</taxon>
        <taxon>Roseobacteraceae</taxon>
        <taxon>Epibacterium</taxon>
    </lineage>
</organism>
<comment type="similarity">
    <text evidence="2">Belongs to the drug/metabolite transporter (DMT) superfamily. 10 TMS drug/metabolite exporter (DME) (TC 2.A.7.3) family.</text>
</comment>
<accession>A0A1G5QHB1</accession>
<dbReference type="InterPro" id="IPR037185">
    <property type="entry name" value="EmrE-like"/>
</dbReference>
<dbReference type="OrthoDB" id="8478503at2"/>
<dbReference type="RefSeq" id="WP_090217919.1">
    <property type="nucleotide sequence ID" value="NZ_FMWG01000004.1"/>
</dbReference>
<feature type="transmembrane region" description="Helical" evidence="6">
    <location>
        <begin position="215"/>
        <end position="234"/>
    </location>
</feature>
<dbReference type="STRING" id="1156985.SAMN04488118_104181"/>
<evidence type="ECO:0000256" key="2">
    <source>
        <dbReference type="ARBA" id="ARBA00009853"/>
    </source>
</evidence>
<keyword evidence="5 6" id="KW-0472">Membrane</keyword>
<evidence type="ECO:0000256" key="4">
    <source>
        <dbReference type="ARBA" id="ARBA00022989"/>
    </source>
</evidence>
<keyword evidence="4 6" id="KW-1133">Transmembrane helix</keyword>
<protein>
    <submittedName>
        <fullName evidence="8">EamA-like transporter family protein</fullName>
    </submittedName>
</protein>
<evidence type="ECO:0000313" key="9">
    <source>
        <dbReference type="Proteomes" id="UP000198767"/>
    </source>
</evidence>
<dbReference type="AlphaFoldDB" id="A0A1G5QHB1"/>
<evidence type="ECO:0000313" key="8">
    <source>
        <dbReference type="EMBL" id="SCZ60966.1"/>
    </source>
</evidence>
<sequence>MTTTTFDRPLLGINLRIVAGLLAAGMFVSVKALETSVPLGEVVFFRSFFAIIPLVIFLWIRREFPQGLATKRPFGHLMRSGLGALALFTSFAGVARLNLAEVILMAQLSPMLMAIGAVVFLSERLNPWRIVGLGVGFAGVLVMVWPELNADLDGVRLLGFGFALCSAVLSAFAMVMVRNLNKTESPGAIAFYFVIASMIGALFTLPWGWIMPDGATLALLISAGLFGGFSHIALTLSFRYAEASRLAPFEYIALLWPLLADLFLFRVGLSSTFLIAAPLILAGAAFAALERKPRAPVAKLAS</sequence>
<feature type="transmembrane region" description="Helical" evidence="6">
    <location>
        <begin position="271"/>
        <end position="289"/>
    </location>
</feature>
<feature type="transmembrane region" description="Helical" evidence="6">
    <location>
        <begin position="189"/>
        <end position="209"/>
    </location>
</feature>
<feature type="domain" description="EamA" evidence="7">
    <location>
        <begin position="11"/>
        <end position="144"/>
    </location>
</feature>
<feature type="transmembrane region" description="Helical" evidence="6">
    <location>
        <begin position="128"/>
        <end position="145"/>
    </location>
</feature>
<dbReference type="PANTHER" id="PTHR22911:SF6">
    <property type="entry name" value="SOLUTE CARRIER FAMILY 35 MEMBER G1"/>
    <property type="match status" value="1"/>
</dbReference>
<feature type="transmembrane region" description="Helical" evidence="6">
    <location>
        <begin position="103"/>
        <end position="121"/>
    </location>
</feature>
<feature type="transmembrane region" description="Helical" evidence="6">
    <location>
        <begin position="42"/>
        <end position="60"/>
    </location>
</feature>
<feature type="transmembrane region" description="Helical" evidence="6">
    <location>
        <begin position="12"/>
        <end position="30"/>
    </location>
</feature>
<evidence type="ECO:0000259" key="7">
    <source>
        <dbReference type="Pfam" id="PF00892"/>
    </source>
</evidence>
<evidence type="ECO:0000256" key="3">
    <source>
        <dbReference type="ARBA" id="ARBA00022692"/>
    </source>
</evidence>
<dbReference type="Pfam" id="PF00892">
    <property type="entry name" value="EamA"/>
    <property type="match status" value="1"/>
</dbReference>
<name>A0A1G5QHB1_9RHOB</name>
<evidence type="ECO:0000256" key="1">
    <source>
        <dbReference type="ARBA" id="ARBA00004141"/>
    </source>
</evidence>
<keyword evidence="9" id="KW-1185">Reference proteome</keyword>